<accession>A0ACC1N936</accession>
<sequence length="327" mass="37235">MSQDLAVEIIGKRNPITMDYPSALYDILTTADPEHRVYCSVTAGVLVLLLSLPLTIKLWDPKLPVPARAAWALFYSTAFSIAWRHGEWTWARYIGLLFDKDIHCDNLERAAFCWCLATITWQMLIWTITGIVLTSLWMMAMIFLAFHILFLVFGPPEGLFNVQEEKKKANVVYGRRARPAGEAFQMKPEWIAAIDQDLTGQYHSDEDEQIILGEGAVEGEPENAMDENDEQGQMQSGSAGEEATLTDAEVLAADRAERIKRFDDYVDHARLSHEQRKEESWKLLDSLLSELRSTEEMELDRWENEKWDGESVAEEEGDEDENVAGVE</sequence>
<keyword evidence="2" id="KW-1185">Reference proteome</keyword>
<organism evidence="1 2">
    <name type="scientific">Zarea fungicola</name>
    <dbReference type="NCBI Taxonomy" id="93591"/>
    <lineage>
        <taxon>Eukaryota</taxon>
        <taxon>Fungi</taxon>
        <taxon>Dikarya</taxon>
        <taxon>Ascomycota</taxon>
        <taxon>Pezizomycotina</taxon>
        <taxon>Sordariomycetes</taxon>
        <taxon>Hypocreomycetidae</taxon>
        <taxon>Hypocreales</taxon>
        <taxon>Cordycipitaceae</taxon>
        <taxon>Zarea</taxon>
    </lineage>
</organism>
<gene>
    <name evidence="1" type="ORF">NQ176_g5783</name>
</gene>
<name>A0ACC1N936_9HYPO</name>
<reference evidence="1" key="1">
    <citation type="submission" date="2022-08" db="EMBL/GenBank/DDBJ databases">
        <title>Genome Sequence of Lecanicillium fungicola.</title>
        <authorList>
            <person name="Buettner E."/>
        </authorList>
    </citation>
    <scope>NUCLEOTIDE SEQUENCE</scope>
    <source>
        <strain evidence="1">Babe33</strain>
    </source>
</reference>
<dbReference type="EMBL" id="JANJQO010000766">
    <property type="protein sequence ID" value="KAJ2974964.1"/>
    <property type="molecule type" value="Genomic_DNA"/>
</dbReference>
<comment type="caution">
    <text evidence="1">The sequence shown here is derived from an EMBL/GenBank/DDBJ whole genome shotgun (WGS) entry which is preliminary data.</text>
</comment>
<evidence type="ECO:0000313" key="1">
    <source>
        <dbReference type="EMBL" id="KAJ2974964.1"/>
    </source>
</evidence>
<proteinExistence type="predicted"/>
<evidence type="ECO:0000313" key="2">
    <source>
        <dbReference type="Proteomes" id="UP001143910"/>
    </source>
</evidence>
<protein>
    <submittedName>
        <fullName evidence="1">Uncharacterized protein</fullName>
    </submittedName>
</protein>
<dbReference type="Proteomes" id="UP001143910">
    <property type="component" value="Unassembled WGS sequence"/>
</dbReference>